<organism evidence="14 15">
    <name type="scientific">Ktedonospora formicarum</name>
    <dbReference type="NCBI Taxonomy" id="2778364"/>
    <lineage>
        <taxon>Bacteria</taxon>
        <taxon>Bacillati</taxon>
        <taxon>Chloroflexota</taxon>
        <taxon>Ktedonobacteria</taxon>
        <taxon>Ktedonobacterales</taxon>
        <taxon>Ktedonobacteraceae</taxon>
        <taxon>Ktedonospora</taxon>
    </lineage>
</organism>
<evidence type="ECO:0000256" key="5">
    <source>
        <dbReference type="ARBA" id="ARBA00022679"/>
    </source>
</evidence>
<dbReference type="InterPro" id="IPR015422">
    <property type="entry name" value="PyrdxlP-dep_Trfase_small"/>
</dbReference>
<accession>A0A8J3MQE6</accession>
<dbReference type="Gene3D" id="3.90.1150.10">
    <property type="entry name" value="Aspartate Aminotransferase, domain 1"/>
    <property type="match status" value="1"/>
</dbReference>
<dbReference type="Pfam" id="PF00266">
    <property type="entry name" value="Aminotran_5"/>
    <property type="match status" value="1"/>
</dbReference>
<comment type="cofactor">
    <cofactor evidence="1 11">
        <name>pyridoxal 5'-phosphate</name>
        <dbReference type="ChEBI" id="CHEBI:597326"/>
    </cofactor>
</comment>
<sequence length="395" mass="42820">MPEHASNSVASTNTQRLIYMDHAATTALDPRVLEAMMPHLTEEYGNASSIYALGRQALQAISHSREEVAQILNCQPAEIAFVGCGSESDNLAIKGMAFASQKKGNHIITSSIEHHAVLHTCNYLERFGFETTYLPVDEYALIDPDAVGRAITDRTVLVSIMYANNEVGTIEPIAEIGKICRARKIPFHVDAVQAGGALPLDIAELNVDLLTLSSHKFYGPKGMGILYVRQGKRILPQLQGGSQERGRRAGTENVAGIVGTSTALRLAQEELEVVTPRLRRLRDRLIEGILTIPRSRLTGHPTLRLANNASFCFEGVEGESILIHLDMLGLAASTGSACTSGSVDPSHVLEAMGFAPEWSHGSLRLTLGKKNTEEEVERVISILPGVVEKVRTLGL</sequence>
<dbReference type="EC" id="2.8.1.7" evidence="4 12"/>
<evidence type="ECO:0000256" key="6">
    <source>
        <dbReference type="ARBA" id="ARBA00022723"/>
    </source>
</evidence>
<reference evidence="14" key="1">
    <citation type="submission" date="2020-10" db="EMBL/GenBank/DDBJ databases">
        <title>Taxonomic study of unclassified bacteria belonging to the class Ktedonobacteria.</title>
        <authorList>
            <person name="Yabe S."/>
            <person name="Wang C.M."/>
            <person name="Zheng Y."/>
            <person name="Sakai Y."/>
            <person name="Cavaletti L."/>
            <person name="Monciardini P."/>
            <person name="Donadio S."/>
        </authorList>
    </citation>
    <scope>NUCLEOTIDE SEQUENCE</scope>
    <source>
        <strain evidence="14">SOSP1-1</strain>
    </source>
</reference>
<dbReference type="InterPro" id="IPR020578">
    <property type="entry name" value="Aminotrans_V_PyrdxlP_BS"/>
</dbReference>
<keyword evidence="5 12" id="KW-0808">Transferase</keyword>
<dbReference type="GO" id="GO:0046872">
    <property type="term" value="F:metal ion binding"/>
    <property type="evidence" value="ECO:0007669"/>
    <property type="project" value="UniProtKB-KW"/>
</dbReference>
<dbReference type="PANTHER" id="PTHR11601:SF34">
    <property type="entry name" value="CYSTEINE DESULFURASE"/>
    <property type="match status" value="1"/>
</dbReference>
<evidence type="ECO:0000256" key="3">
    <source>
        <dbReference type="ARBA" id="ARBA00011738"/>
    </source>
</evidence>
<evidence type="ECO:0000256" key="12">
    <source>
        <dbReference type="RuleBase" id="RU364075"/>
    </source>
</evidence>
<dbReference type="AlphaFoldDB" id="A0A8J3MQE6"/>
<dbReference type="FunFam" id="3.40.640.10:FF:000084">
    <property type="entry name" value="IscS-like cysteine desulfurase"/>
    <property type="match status" value="1"/>
</dbReference>
<evidence type="ECO:0000256" key="10">
    <source>
        <dbReference type="ARBA" id="ARBA00050776"/>
    </source>
</evidence>
<comment type="catalytic activity">
    <reaction evidence="10 12">
        <text>(sulfur carrier)-H + L-cysteine = (sulfur carrier)-SH + L-alanine</text>
        <dbReference type="Rhea" id="RHEA:43892"/>
        <dbReference type="Rhea" id="RHEA-COMP:14737"/>
        <dbReference type="Rhea" id="RHEA-COMP:14739"/>
        <dbReference type="ChEBI" id="CHEBI:29917"/>
        <dbReference type="ChEBI" id="CHEBI:35235"/>
        <dbReference type="ChEBI" id="CHEBI:57972"/>
        <dbReference type="ChEBI" id="CHEBI:64428"/>
        <dbReference type="EC" id="2.8.1.7"/>
    </reaction>
</comment>
<gene>
    <name evidence="14" type="primary">nifS</name>
    <name evidence="14" type="ORF">KSX_08340</name>
</gene>
<feature type="domain" description="Aminotransferase class V" evidence="13">
    <location>
        <begin position="18"/>
        <end position="379"/>
    </location>
</feature>
<evidence type="ECO:0000313" key="15">
    <source>
        <dbReference type="Proteomes" id="UP000612362"/>
    </source>
</evidence>
<dbReference type="EMBL" id="BNJF01000001">
    <property type="protein sequence ID" value="GHO42671.1"/>
    <property type="molecule type" value="Genomic_DNA"/>
</dbReference>
<dbReference type="PROSITE" id="PS00595">
    <property type="entry name" value="AA_TRANSFER_CLASS_5"/>
    <property type="match status" value="1"/>
</dbReference>
<dbReference type="NCBIfam" id="TIGR03402">
    <property type="entry name" value="FeS_nifS"/>
    <property type="match status" value="1"/>
</dbReference>
<comment type="subunit">
    <text evidence="3">Homodimer.</text>
</comment>
<dbReference type="SUPFAM" id="SSF53383">
    <property type="entry name" value="PLP-dependent transferases"/>
    <property type="match status" value="1"/>
</dbReference>
<evidence type="ECO:0000256" key="9">
    <source>
        <dbReference type="ARBA" id="ARBA00023014"/>
    </source>
</evidence>
<keyword evidence="15" id="KW-1185">Reference proteome</keyword>
<dbReference type="GO" id="GO:0030170">
    <property type="term" value="F:pyridoxal phosphate binding"/>
    <property type="evidence" value="ECO:0007669"/>
    <property type="project" value="InterPro"/>
</dbReference>
<name>A0A8J3MQE6_9CHLR</name>
<dbReference type="InterPro" id="IPR015421">
    <property type="entry name" value="PyrdxlP-dep_Trfase_major"/>
</dbReference>
<evidence type="ECO:0000313" key="14">
    <source>
        <dbReference type="EMBL" id="GHO42671.1"/>
    </source>
</evidence>
<dbReference type="GO" id="GO:0051536">
    <property type="term" value="F:iron-sulfur cluster binding"/>
    <property type="evidence" value="ECO:0007669"/>
    <property type="project" value="UniProtKB-KW"/>
</dbReference>
<dbReference type="GO" id="GO:0031071">
    <property type="term" value="F:cysteine desulfurase activity"/>
    <property type="evidence" value="ECO:0007669"/>
    <property type="project" value="UniProtKB-EC"/>
</dbReference>
<comment type="function">
    <text evidence="12">Catalyzes the removal of elemental sulfur atoms from cysteine to produce alanine.</text>
</comment>
<evidence type="ECO:0000256" key="2">
    <source>
        <dbReference type="ARBA" id="ARBA00006490"/>
    </source>
</evidence>
<comment type="caution">
    <text evidence="14">The sequence shown here is derived from an EMBL/GenBank/DDBJ whole genome shotgun (WGS) entry which is preliminary data.</text>
</comment>
<dbReference type="Gene3D" id="3.40.640.10">
    <property type="entry name" value="Type I PLP-dependent aspartate aminotransferase-like (Major domain)"/>
    <property type="match status" value="1"/>
</dbReference>
<dbReference type="PIRSF" id="PIRSF005572">
    <property type="entry name" value="NifS"/>
    <property type="match status" value="1"/>
</dbReference>
<dbReference type="InterPro" id="IPR000192">
    <property type="entry name" value="Aminotrans_V_dom"/>
</dbReference>
<dbReference type="Proteomes" id="UP000612362">
    <property type="component" value="Unassembled WGS sequence"/>
</dbReference>
<keyword evidence="7 12" id="KW-0663">Pyridoxal phosphate</keyword>
<keyword evidence="9 12" id="KW-0411">Iron-sulfur</keyword>
<dbReference type="InterPro" id="IPR016454">
    <property type="entry name" value="Cysteine_dSase"/>
</dbReference>
<evidence type="ECO:0000256" key="4">
    <source>
        <dbReference type="ARBA" id="ARBA00012239"/>
    </source>
</evidence>
<keyword evidence="6 12" id="KW-0479">Metal-binding</keyword>
<evidence type="ECO:0000259" key="13">
    <source>
        <dbReference type="Pfam" id="PF00266"/>
    </source>
</evidence>
<keyword evidence="8 12" id="KW-0408">Iron</keyword>
<dbReference type="RefSeq" id="WP_220192185.1">
    <property type="nucleotide sequence ID" value="NZ_BNJF01000001.1"/>
</dbReference>
<dbReference type="PANTHER" id="PTHR11601">
    <property type="entry name" value="CYSTEINE DESULFURYLASE FAMILY MEMBER"/>
    <property type="match status" value="1"/>
</dbReference>
<evidence type="ECO:0000256" key="8">
    <source>
        <dbReference type="ARBA" id="ARBA00023004"/>
    </source>
</evidence>
<evidence type="ECO:0000256" key="7">
    <source>
        <dbReference type="ARBA" id="ARBA00022898"/>
    </source>
</evidence>
<evidence type="ECO:0000256" key="1">
    <source>
        <dbReference type="ARBA" id="ARBA00001933"/>
    </source>
</evidence>
<dbReference type="GO" id="GO:0006520">
    <property type="term" value="P:amino acid metabolic process"/>
    <property type="evidence" value="ECO:0007669"/>
    <property type="project" value="InterPro"/>
</dbReference>
<evidence type="ECO:0000256" key="11">
    <source>
        <dbReference type="RuleBase" id="RU004504"/>
    </source>
</evidence>
<comment type="similarity">
    <text evidence="2 12">Belongs to the class-V pyridoxal-phosphate-dependent aminotransferase family. NifS/IscS subfamily.</text>
</comment>
<dbReference type="InterPro" id="IPR017772">
    <property type="entry name" value="Cys_deSase_NifS_bac/arc"/>
</dbReference>
<protein>
    <recommendedName>
        <fullName evidence="4 12">Cysteine desulfurase</fullName>
        <ecNumber evidence="4 12">2.8.1.7</ecNumber>
    </recommendedName>
    <alternativeName>
        <fullName evidence="12">Nitrogenase metalloclusters biosynthesis protein NifS</fullName>
    </alternativeName>
</protein>
<dbReference type="InterPro" id="IPR015424">
    <property type="entry name" value="PyrdxlP-dep_Trfase"/>
</dbReference>
<proteinExistence type="inferred from homology"/>